<dbReference type="EMBL" id="JAWXYG010000002">
    <property type="protein sequence ID" value="KAK4282030.1"/>
    <property type="molecule type" value="Genomic_DNA"/>
</dbReference>
<evidence type="ECO:0000313" key="3">
    <source>
        <dbReference type="EMBL" id="KAK4282030.1"/>
    </source>
</evidence>
<feature type="region of interest" description="Disordered" evidence="2">
    <location>
        <begin position="1"/>
        <end position="25"/>
    </location>
</feature>
<proteinExistence type="predicted"/>
<comment type="caution">
    <text evidence="3">The sequence shown here is derived from an EMBL/GenBank/DDBJ whole genome shotgun (WGS) entry which is preliminary data.</text>
</comment>
<feature type="coiled-coil region" evidence="1">
    <location>
        <begin position="149"/>
        <end position="176"/>
    </location>
</feature>
<accession>A0AAE1N2I5</accession>
<evidence type="ECO:0008006" key="5">
    <source>
        <dbReference type="Google" id="ProtNLM"/>
    </source>
</evidence>
<evidence type="ECO:0000256" key="1">
    <source>
        <dbReference type="SAM" id="Coils"/>
    </source>
</evidence>
<feature type="compositionally biased region" description="Polar residues" evidence="2">
    <location>
        <begin position="1"/>
        <end position="11"/>
    </location>
</feature>
<feature type="compositionally biased region" description="Basic and acidic residues" evidence="2">
    <location>
        <begin position="12"/>
        <end position="22"/>
    </location>
</feature>
<protein>
    <recommendedName>
        <fullName evidence="5">DUF3741 domain-containing protein</fullName>
    </recommendedName>
</protein>
<feature type="compositionally biased region" description="Basic and acidic residues" evidence="2">
    <location>
        <begin position="70"/>
        <end position="84"/>
    </location>
</feature>
<dbReference type="PANTHER" id="PTHR37234:SF1">
    <property type="entry name" value="OS03G0319200 PROTEIN"/>
    <property type="match status" value="1"/>
</dbReference>
<reference evidence="3" key="1">
    <citation type="submission" date="2023-10" db="EMBL/GenBank/DDBJ databases">
        <title>Chromosome-level genome of the transformable northern wattle, Acacia crassicarpa.</title>
        <authorList>
            <person name="Massaro I."/>
            <person name="Sinha N.R."/>
            <person name="Poethig S."/>
            <person name="Leichty A.R."/>
        </authorList>
    </citation>
    <scope>NUCLEOTIDE SEQUENCE</scope>
    <source>
        <strain evidence="3">Acra3RX</strain>
        <tissue evidence="3">Leaf</tissue>
    </source>
</reference>
<keyword evidence="1" id="KW-0175">Coiled coil</keyword>
<evidence type="ECO:0000313" key="4">
    <source>
        <dbReference type="Proteomes" id="UP001293593"/>
    </source>
</evidence>
<dbReference type="Proteomes" id="UP001293593">
    <property type="component" value="Unassembled WGS sequence"/>
</dbReference>
<dbReference type="PANTHER" id="PTHR37234">
    <property type="entry name" value="OS03G0319200 PROTEIN"/>
    <property type="match status" value="1"/>
</dbReference>
<sequence length="355" mass="40337">MKRQNSIVSSSSRRENAPDKTQSKTIGCMSGIIHLVCKSHSSRRFLTFGKKQIKNGSSFPAKAEQPKQAPVKEGESFKEDRTDACHNSSFSRESPRSPTLPADIRRSNPAKTPENFRTPPALVARLMGLENGPTVKSAVEKPESVEDRRERLLNALQKCDEDLKALKKVIEAVRSADQHRTPSPEVISKNVSCFGDKIRTVTEVTCSEFKGEHQPSPVSVLDEFTRSPVSFRNYSQQHSHSIGRVQLQKKPGEENTCFYERIKTSELVHKKMRVKVEEEEEEEESVTLWSKRAMKESVEEVCRDIAWGEKREIGRIGLALHDHICRDLIDEIVRDLGFCCFHSLPFQACKRRLSF</sequence>
<keyword evidence="4" id="KW-1185">Reference proteome</keyword>
<organism evidence="3 4">
    <name type="scientific">Acacia crassicarpa</name>
    <name type="common">northern wattle</name>
    <dbReference type="NCBI Taxonomy" id="499986"/>
    <lineage>
        <taxon>Eukaryota</taxon>
        <taxon>Viridiplantae</taxon>
        <taxon>Streptophyta</taxon>
        <taxon>Embryophyta</taxon>
        <taxon>Tracheophyta</taxon>
        <taxon>Spermatophyta</taxon>
        <taxon>Magnoliopsida</taxon>
        <taxon>eudicotyledons</taxon>
        <taxon>Gunneridae</taxon>
        <taxon>Pentapetalae</taxon>
        <taxon>rosids</taxon>
        <taxon>fabids</taxon>
        <taxon>Fabales</taxon>
        <taxon>Fabaceae</taxon>
        <taxon>Caesalpinioideae</taxon>
        <taxon>mimosoid clade</taxon>
        <taxon>Acacieae</taxon>
        <taxon>Acacia</taxon>
    </lineage>
</organism>
<name>A0AAE1N2I5_9FABA</name>
<feature type="region of interest" description="Disordered" evidence="2">
    <location>
        <begin position="54"/>
        <end position="117"/>
    </location>
</feature>
<evidence type="ECO:0000256" key="2">
    <source>
        <dbReference type="SAM" id="MobiDB-lite"/>
    </source>
</evidence>
<gene>
    <name evidence="3" type="ORF">QN277_013457</name>
</gene>
<dbReference type="AlphaFoldDB" id="A0AAE1N2I5"/>